<keyword evidence="11" id="KW-1185">Reference proteome</keyword>
<keyword evidence="7 8" id="KW-0472">Membrane</keyword>
<evidence type="ECO:0000256" key="5">
    <source>
        <dbReference type="ARBA" id="ARBA00022692"/>
    </source>
</evidence>
<evidence type="ECO:0000256" key="2">
    <source>
        <dbReference type="ARBA" id="ARBA00022448"/>
    </source>
</evidence>
<feature type="transmembrane region" description="Helical" evidence="8">
    <location>
        <begin position="109"/>
        <end position="132"/>
    </location>
</feature>
<dbReference type="Pfam" id="PF00528">
    <property type="entry name" value="BPD_transp_1"/>
    <property type="match status" value="2"/>
</dbReference>
<keyword evidence="2 8" id="KW-0813">Transport</keyword>
<dbReference type="GeneID" id="41331840"/>
<dbReference type="OrthoDB" id="86208at2157"/>
<name>A0A5B9DFD8_9ARCH</name>
<dbReference type="SUPFAM" id="SSF161098">
    <property type="entry name" value="MetI-like"/>
    <property type="match status" value="2"/>
</dbReference>
<evidence type="ECO:0000256" key="7">
    <source>
        <dbReference type="ARBA" id="ARBA00023136"/>
    </source>
</evidence>
<comment type="similarity">
    <text evidence="8">Belongs to the binding-protein-dependent transport system permease family.</text>
</comment>
<evidence type="ECO:0000256" key="3">
    <source>
        <dbReference type="ARBA" id="ARBA00022475"/>
    </source>
</evidence>
<dbReference type="RefSeq" id="WP_147664946.1">
    <property type="nucleotide sequence ID" value="NZ_CP042905.2"/>
</dbReference>
<keyword evidence="5 8" id="KW-0812">Transmembrane</keyword>
<gene>
    <name evidence="10" type="ORF">DSAG12_03877</name>
</gene>
<evidence type="ECO:0000256" key="1">
    <source>
        <dbReference type="ARBA" id="ARBA00004429"/>
    </source>
</evidence>
<protein>
    <submittedName>
        <fullName evidence="10">ABC transporter permease</fullName>
    </submittedName>
</protein>
<feature type="transmembrane region" description="Helical" evidence="8">
    <location>
        <begin position="20"/>
        <end position="40"/>
    </location>
</feature>
<feature type="transmembrane region" description="Helical" evidence="8">
    <location>
        <begin position="448"/>
        <end position="466"/>
    </location>
</feature>
<feature type="transmembrane region" description="Helical" evidence="8">
    <location>
        <begin position="371"/>
        <end position="397"/>
    </location>
</feature>
<comment type="subcellular location">
    <subcellularLocation>
        <location evidence="1">Cell inner membrane</location>
        <topology evidence="1">Multi-pass membrane protein</topology>
    </subcellularLocation>
    <subcellularLocation>
        <location evidence="8">Cell membrane</location>
        <topology evidence="8">Multi-pass membrane protein</topology>
    </subcellularLocation>
</comment>
<feature type="transmembrane region" description="Helical" evidence="8">
    <location>
        <begin position="507"/>
        <end position="529"/>
    </location>
</feature>
<keyword evidence="4" id="KW-0997">Cell inner membrane</keyword>
<feature type="domain" description="ABC transmembrane type-1" evidence="9">
    <location>
        <begin position="72"/>
        <end position="277"/>
    </location>
</feature>
<dbReference type="KEGG" id="psyt:DSAG12_03877"/>
<dbReference type="AlphaFoldDB" id="A0A5B9DFD8"/>
<organism evidence="10 11">
    <name type="scientific">Promethearchaeum syntrophicum</name>
    <dbReference type="NCBI Taxonomy" id="2594042"/>
    <lineage>
        <taxon>Archaea</taxon>
        <taxon>Promethearchaeati</taxon>
        <taxon>Promethearchaeota</taxon>
        <taxon>Promethearchaeia</taxon>
        <taxon>Promethearchaeales</taxon>
        <taxon>Promethearchaeaceae</taxon>
        <taxon>Promethearchaeum</taxon>
    </lineage>
</organism>
<dbReference type="EMBL" id="CP042905">
    <property type="protein sequence ID" value="QEE18039.1"/>
    <property type="molecule type" value="Genomic_DNA"/>
</dbReference>
<feature type="transmembrane region" description="Helical" evidence="8">
    <location>
        <begin position="254"/>
        <end position="280"/>
    </location>
</feature>
<evidence type="ECO:0000256" key="4">
    <source>
        <dbReference type="ARBA" id="ARBA00022519"/>
    </source>
</evidence>
<dbReference type="Gene3D" id="1.10.3720.10">
    <property type="entry name" value="MetI-like"/>
    <property type="match status" value="2"/>
</dbReference>
<proteinExistence type="inferred from homology"/>
<evidence type="ECO:0000313" key="10">
    <source>
        <dbReference type="EMBL" id="QEE18039.1"/>
    </source>
</evidence>
<sequence>MKNSKPNSKIKTEGLLNKLIVGIVITALISFLLTFFYLPIVKILNFALIQEGSFTFDIFWSTLTSSLNLNAIAFTFIQSLLTTFICMFLGFPVSFFLAKYSFKGRKLIINLLTVPFVLPSIVVLLGFIILYGEGGFINQIWINIAGVPLINLYGSIEGIVLAHSFYNISVIIRMMIPAWENLDPNLTEISKTLGGKNWMIFWKIMFPQIKNYLISAGLLVFTYTFNSFALVLYLGEVKFQTLEVRIFKLMRNTLDFPAGASLGILQLFFNLIIIILYIIFEKKTRAMASGKDNIYHHEKIVFLKSNWKKTLGEIILIIFTILIILFSISPMIAVFITSLTPNTLGGSPFWGYTSLLSNDYDTLLGAPPSRLLLNTLTFAFLTTLITLIFSIGIVFILRNRLQRVNNYKKSVIENIISLAIILPMGTSSITLAMGLFLQLKDSAVFKNYVWILIVLAHVLISVPFATRSILSAYNRIDTDLLNIASTLGASRLRIFWKVELPMIKSGLIVAGIFSFAISLGEFGATNFLARAEYGTLSLGISKLLSSRTMQLPASMASILIIVTFICFFLIQKTGEKDLKF</sequence>
<dbReference type="InterPro" id="IPR000515">
    <property type="entry name" value="MetI-like"/>
</dbReference>
<evidence type="ECO:0000259" key="9">
    <source>
        <dbReference type="PROSITE" id="PS50928"/>
    </source>
</evidence>
<feature type="transmembrane region" description="Helical" evidence="8">
    <location>
        <begin position="418"/>
        <end position="436"/>
    </location>
</feature>
<keyword evidence="3" id="KW-1003">Cell membrane</keyword>
<dbReference type="PANTHER" id="PTHR43357:SF4">
    <property type="entry name" value="INNER MEMBRANE ABC TRANSPORTER PERMEASE PROTEIN YDCV"/>
    <property type="match status" value="1"/>
</dbReference>
<feature type="transmembrane region" description="Helical" evidence="8">
    <location>
        <begin position="144"/>
        <end position="166"/>
    </location>
</feature>
<feature type="domain" description="ABC transmembrane type-1" evidence="9">
    <location>
        <begin position="372"/>
        <end position="570"/>
    </location>
</feature>
<reference evidence="10 11" key="1">
    <citation type="journal article" date="2020" name="Nature">
        <title>Isolation of an archaeon at the prokaryote-eukaryote interface.</title>
        <authorList>
            <person name="Imachi H."/>
            <person name="Nobu M.K."/>
            <person name="Nakahara N."/>
            <person name="Morono Y."/>
            <person name="Ogawara M."/>
            <person name="Takaki Y."/>
            <person name="Takano Y."/>
            <person name="Uematsu K."/>
            <person name="Ikuta T."/>
            <person name="Ito M."/>
            <person name="Matsui Y."/>
            <person name="Miyazaki M."/>
            <person name="Murata K."/>
            <person name="Saito Y."/>
            <person name="Sakai S."/>
            <person name="Song C."/>
            <person name="Tasumi E."/>
            <person name="Yamanaka Y."/>
            <person name="Yamaguchi T."/>
            <person name="Kamagata Y."/>
            <person name="Tamaki H."/>
            <person name="Takai K."/>
        </authorList>
    </citation>
    <scope>NUCLEOTIDE SEQUENCE [LARGE SCALE GENOMIC DNA]</scope>
    <source>
        <strain evidence="10 11">MK-D1</strain>
    </source>
</reference>
<dbReference type="PROSITE" id="PS50928">
    <property type="entry name" value="ABC_TM1"/>
    <property type="match status" value="2"/>
</dbReference>
<dbReference type="GO" id="GO:0055085">
    <property type="term" value="P:transmembrane transport"/>
    <property type="evidence" value="ECO:0007669"/>
    <property type="project" value="InterPro"/>
</dbReference>
<dbReference type="CDD" id="cd06261">
    <property type="entry name" value="TM_PBP2"/>
    <property type="match status" value="2"/>
</dbReference>
<dbReference type="PANTHER" id="PTHR43357">
    <property type="entry name" value="INNER MEMBRANE ABC TRANSPORTER PERMEASE PROTEIN YDCV"/>
    <property type="match status" value="1"/>
</dbReference>
<accession>A0A5B9DFD8</accession>
<reference evidence="10 11" key="2">
    <citation type="journal article" date="2024" name="Int. J. Syst. Evol. Microbiol.">
        <title>Promethearchaeum syntrophicum gen. nov., sp. nov., an anaerobic, obligately syntrophic archaeon, the first isolate of the lineage 'Asgard' archaea, and proposal of the new archaeal phylum Promethearchaeota phyl. nov. and kingdom Promethearchaeati regn. nov.</title>
        <authorList>
            <person name="Imachi H."/>
            <person name="Nobu M.K."/>
            <person name="Kato S."/>
            <person name="Takaki Y."/>
            <person name="Miyazaki M."/>
            <person name="Miyata M."/>
            <person name="Ogawara M."/>
            <person name="Saito Y."/>
            <person name="Sakai S."/>
            <person name="Tahara Y.O."/>
            <person name="Takano Y."/>
            <person name="Tasumi E."/>
            <person name="Uematsu K."/>
            <person name="Yoshimura T."/>
            <person name="Itoh T."/>
            <person name="Ohkuma M."/>
            <person name="Takai K."/>
        </authorList>
    </citation>
    <scope>NUCLEOTIDE SEQUENCE [LARGE SCALE GENOMIC DNA]</scope>
    <source>
        <strain evidence="10 11">MK-D1</strain>
    </source>
</reference>
<evidence type="ECO:0000256" key="6">
    <source>
        <dbReference type="ARBA" id="ARBA00022989"/>
    </source>
</evidence>
<dbReference type="Proteomes" id="UP000321408">
    <property type="component" value="Chromosome"/>
</dbReference>
<evidence type="ECO:0000313" key="11">
    <source>
        <dbReference type="Proteomes" id="UP000321408"/>
    </source>
</evidence>
<evidence type="ECO:0000256" key="8">
    <source>
        <dbReference type="RuleBase" id="RU363032"/>
    </source>
</evidence>
<feature type="transmembrane region" description="Helical" evidence="8">
    <location>
        <begin position="71"/>
        <end position="97"/>
    </location>
</feature>
<keyword evidence="6 8" id="KW-1133">Transmembrane helix</keyword>
<feature type="transmembrane region" description="Helical" evidence="8">
    <location>
        <begin position="314"/>
        <end position="336"/>
    </location>
</feature>
<feature type="transmembrane region" description="Helical" evidence="8">
    <location>
        <begin position="212"/>
        <end position="234"/>
    </location>
</feature>
<dbReference type="InterPro" id="IPR035906">
    <property type="entry name" value="MetI-like_sf"/>
</dbReference>
<feature type="transmembrane region" description="Helical" evidence="8">
    <location>
        <begin position="549"/>
        <end position="570"/>
    </location>
</feature>
<dbReference type="GO" id="GO:0005886">
    <property type="term" value="C:plasma membrane"/>
    <property type="evidence" value="ECO:0007669"/>
    <property type="project" value="UniProtKB-SubCell"/>
</dbReference>